<name>A0A9E2KBT0_9FIRM</name>
<evidence type="ECO:0000313" key="2">
    <source>
        <dbReference type="Proteomes" id="UP000824229"/>
    </source>
</evidence>
<comment type="caution">
    <text evidence="1">The sequence shown here is derived from an EMBL/GenBank/DDBJ whole genome shotgun (WGS) entry which is preliminary data.</text>
</comment>
<reference evidence="1" key="2">
    <citation type="submission" date="2021-04" db="EMBL/GenBank/DDBJ databases">
        <authorList>
            <person name="Gilroy R."/>
        </authorList>
    </citation>
    <scope>NUCLEOTIDE SEQUENCE</scope>
    <source>
        <strain evidence="1">B5-657</strain>
    </source>
</reference>
<protein>
    <submittedName>
        <fullName evidence="1">Uncharacterized protein</fullName>
    </submittedName>
</protein>
<sequence>MKAFYKAIENRIKSAGYPAYVSGQEIYEDICDEIEDKENGSYLFMSKKDNDIYFEYKIDIMDDQFNLAYLIIHTPEQDWKVEFD</sequence>
<gene>
    <name evidence="1" type="ORF">H9872_07465</name>
</gene>
<dbReference type="EMBL" id="JAHLFQ010000169">
    <property type="protein sequence ID" value="MBU3804579.1"/>
    <property type="molecule type" value="Genomic_DNA"/>
</dbReference>
<accession>A0A9E2KBT0</accession>
<evidence type="ECO:0000313" key="1">
    <source>
        <dbReference type="EMBL" id="MBU3804579.1"/>
    </source>
</evidence>
<organism evidence="1 2">
    <name type="scientific">Candidatus Cellulosilyticum pullistercoris</name>
    <dbReference type="NCBI Taxonomy" id="2838521"/>
    <lineage>
        <taxon>Bacteria</taxon>
        <taxon>Bacillati</taxon>
        <taxon>Bacillota</taxon>
        <taxon>Clostridia</taxon>
        <taxon>Lachnospirales</taxon>
        <taxon>Cellulosilyticaceae</taxon>
        <taxon>Cellulosilyticum</taxon>
    </lineage>
</organism>
<dbReference type="AlphaFoldDB" id="A0A9E2KBT0"/>
<dbReference type="Proteomes" id="UP000824229">
    <property type="component" value="Unassembled WGS sequence"/>
</dbReference>
<proteinExistence type="predicted"/>
<reference evidence="1" key="1">
    <citation type="journal article" date="2021" name="PeerJ">
        <title>Extensive microbial diversity within the chicken gut microbiome revealed by metagenomics and culture.</title>
        <authorList>
            <person name="Gilroy R."/>
            <person name="Ravi A."/>
            <person name="Getino M."/>
            <person name="Pursley I."/>
            <person name="Horton D.L."/>
            <person name="Alikhan N.F."/>
            <person name="Baker D."/>
            <person name="Gharbi K."/>
            <person name="Hall N."/>
            <person name="Watson M."/>
            <person name="Adriaenssens E.M."/>
            <person name="Foster-Nyarko E."/>
            <person name="Jarju S."/>
            <person name="Secka A."/>
            <person name="Antonio M."/>
            <person name="Oren A."/>
            <person name="Chaudhuri R.R."/>
            <person name="La Ragione R."/>
            <person name="Hildebrand F."/>
            <person name="Pallen M.J."/>
        </authorList>
    </citation>
    <scope>NUCLEOTIDE SEQUENCE</scope>
    <source>
        <strain evidence="1">B5-657</strain>
    </source>
</reference>